<dbReference type="AlphaFoldDB" id="A0A1G6WR83"/>
<reference evidence="1 2" key="1">
    <citation type="submission" date="2016-10" db="EMBL/GenBank/DDBJ databases">
        <authorList>
            <person name="Varghese N."/>
            <person name="Submissions S."/>
        </authorList>
    </citation>
    <scope>NUCLEOTIDE SEQUENCE [LARGE SCALE GENOMIC DNA]</scope>
    <source>
        <strain evidence="1 2">CDM_1</strain>
    </source>
</reference>
<accession>A0A1G6WR83</accession>
<dbReference type="Proteomes" id="UP000324021">
    <property type="component" value="Unassembled WGS sequence"/>
</dbReference>
<sequence length="120" mass="13505">MAAADCWDRVLQALTAKPRRQLVVSLLDADEDLWLALPEAAMLSGQQGQEVTDIELWHRHLPVLSEPGYVEWRKQPFSVRRGANFEEIGSVMEGLLRPDNDYPPELVDGNSVIEQHLSDG</sequence>
<evidence type="ECO:0008006" key="3">
    <source>
        <dbReference type="Google" id="ProtNLM"/>
    </source>
</evidence>
<dbReference type="EMBL" id="FMZP01000039">
    <property type="protein sequence ID" value="SDD68173.1"/>
    <property type="molecule type" value="Genomic_DNA"/>
</dbReference>
<evidence type="ECO:0000313" key="2">
    <source>
        <dbReference type="Proteomes" id="UP000324021"/>
    </source>
</evidence>
<gene>
    <name evidence="1" type="ORF">SAMN05192552_10398</name>
</gene>
<evidence type="ECO:0000313" key="1">
    <source>
        <dbReference type="EMBL" id="SDD68173.1"/>
    </source>
</evidence>
<proteinExistence type="predicted"/>
<protein>
    <recommendedName>
        <fullName evidence="3">Transcriptional regulator</fullName>
    </recommendedName>
</protein>
<organism evidence="1 2">
    <name type="scientific">Natrinema hispanicum</name>
    <dbReference type="NCBI Taxonomy" id="392421"/>
    <lineage>
        <taxon>Archaea</taxon>
        <taxon>Methanobacteriati</taxon>
        <taxon>Methanobacteriota</taxon>
        <taxon>Stenosarchaea group</taxon>
        <taxon>Halobacteria</taxon>
        <taxon>Halobacteriales</taxon>
        <taxon>Natrialbaceae</taxon>
        <taxon>Natrinema</taxon>
    </lineage>
</organism>
<dbReference type="RefSeq" id="WP_149782542.1">
    <property type="nucleotide sequence ID" value="NZ_FMZP01000039.1"/>
</dbReference>
<name>A0A1G6WR83_9EURY</name>